<dbReference type="SMART" id="SM00028">
    <property type="entry name" value="TPR"/>
    <property type="match status" value="3"/>
</dbReference>
<reference evidence="7 9" key="2">
    <citation type="submission" date="2016-08" db="EMBL/GenBank/DDBJ databases">
        <authorList>
            <person name="Varghese N."/>
            <person name="Submissions Spin"/>
        </authorList>
    </citation>
    <scope>NUCLEOTIDE SEQUENCE [LARGE SCALE GENOMIC DNA]</scope>
    <source>
        <strain evidence="7 9">HL-109</strain>
    </source>
</reference>
<dbReference type="AlphaFoldDB" id="A0A0P7Y7X5"/>
<evidence type="ECO:0000256" key="2">
    <source>
        <dbReference type="ARBA" id="ARBA00022803"/>
    </source>
</evidence>
<dbReference type="Pfam" id="PF13181">
    <property type="entry name" value="TPR_8"/>
    <property type="match status" value="1"/>
</dbReference>
<dbReference type="PANTHER" id="PTHR44858:SF1">
    <property type="entry name" value="UDP-N-ACETYLGLUCOSAMINE--PEPTIDE N-ACETYLGLUCOSAMINYLTRANSFERASE SPINDLY-RELATED"/>
    <property type="match status" value="1"/>
</dbReference>
<evidence type="ECO:0000313" key="8">
    <source>
        <dbReference type="Proteomes" id="UP000050497"/>
    </source>
</evidence>
<dbReference type="InterPro" id="IPR011990">
    <property type="entry name" value="TPR-like_helical_dom_sf"/>
</dbReference>
<dbReference type="InterPro" id="IPR050498">
    <property type="entry name" value="Ycf3"/>
</dbReference>
<dbReference type="RefSeq" id="WP_083204331.1">
    <property type="nucleotide sequence ID" value="NZ_FMBM01000001.1"/>
</dbReference>
<dbReference type="EMBL" id="FMBM01000001">
    <property type="protein sequence ID" value="SCC79725.1"/>
    <property type="molecule type" value="Genomic_DNA"/>
</dbReference>
<protein>
    <submittedName>
        <fullName evidence="7">TPR repeat-containing protein</fullName>
    </submittedName>
    <submittedName>
        <fullName evidence="6">Tetratricopeptide repeat/TPR repeat</fullName>
    </submittedName>
</protein>
<name>A0A0P7Y7X5_9HYPH</name>
<keyword evidence="5" id="KW-0732">Signal</keyword>
<comment type="caution">
    <text evidence="6">The sequence shown here is derived from an EMBL/GenBank/DDBJ whole genome shotgun (WGS) entry which is preliminary data.</text>
</comment>
<organism evidence="6 8">
    <name type="scientific">Saliniramus fredricksonii</name>
    <dbReference type="NCBI Taxonomy" id="1653334"/>
    <lineage>
        <taxon>Bacteria</taxon>
        <taxon>Pseudomonadati</taxon>
        <taxon>Pseudomonadota</taxon>
        <taxon>Alphaproteobacteria</taxon>
        <taxon>Hyphomicrobiales</taxon>
        <taxon>Salinarimonadaceae</taxon>
        <taxon>Saliniramus</taxon>
    </lineage>
</organism>
<dbReference type="PATRIC" id="fig|1653334.4.peg.3557"/>
<dbReference type="InterPro" id="IPR019734">
    <property type="entry name" value="TPR_rpt"/>
</dbReference>
<keyword evidence="1" id="KW-0677">Repeat</keyword>
<dbReference type="GO" id="GO:0046813">
    <property type="term" value="P:receptor-mediated virion attachment to host cell"/>
    <property type="evidence" value="ECO:0007669"/>
    <property type="project" value="TreeGrafter"/>
</dbReference>
<dbReference type="OrthoDB" id="9815010at2"/>
<dbReference type="EMBL" id="LJSX01000016">
    <property type="protein sequence ID" value="KPQ10320.1"/>
    <property type="molecule type" value="Genomic_DNA"/>
</dbReference>
<evidence type="ECO:0000313" key="7">
    <source>
        <dbReference type="EMBL" id="SCC79725.1"/>
    </source>
</evidence>
<dbReference type="Pfam" id="PF13432">
    <property type="entry name" value="TPR_16"/>
    <property type="match status" value="1"/>
</dbReference>
<dbReference type="PROSITE" id="PS50005">
    <property type="entry name" value="TPR"/>
    <property type="match status" value="2"/>
</dbReference>
<dbReference type="SUPFAM" id="SSF48452">
    <property type="entry name" value="TPR-like"/>
    <property type="match status" value="1"/>
</dbReference>
<evidence type="ECO:0000313" key="6">
    <source>
        <dbReference type="EMBL" id="KPQ10320.1"/>
    </source>
</evidence>
<keyword evidence="9" id="KW-1185">Reference proteome</keyword>
<dbReference type="PANTHER" id="PTHR44858">
    <property type="entry name" value="TETRATRICOPEPTIDE REPEAT PROTEIN 6"/>
    <property type="match status" value="1"/>
</dbReference>
<gene>
    <name evidence="7" type="ORF">GA0071312_1119</name>
    <name evidence="6" type="ORF">HLUCCO17_11095</name>
</gene>
<reference evidence="6 8" key="1">
    <citation type="submission" date="2015-09" db="EMBL/GenBank/DDBJ databases">
        <title>Identification and resolution of microdiversity through metagenomic sequencing of parallel consortia.</title>
        <authorList>
            <person name="Nelson W.C."/>
            <person name="Romine M.F."/>
            <person name="Lindemann S.R."/>
        </authorList>
    </citation>
    <scope>NUCLEOTIDE SEQUENCE [LARGE SCALE GENOMIC DNA]</scope>
    <source>
        <strain evidence="6">HL-109</strain>
    </source>
</reference>
<proteinExistence type="predicted"/>
<dbReference type="Proteomes" id="UP000050497">
    <property type="component" value="Unassembled WGS sequence"/>
</dbReference>
<dbReference type="STRING" id="1653334.GA0071312_1119"/>
<evidence type="ECO:0000313" key="9">
    <source>
        <dbReference type="Proteomes" id="UP000182800"/>
    </source>
</evidence>
<evidence type="ECO:0000256" key="5">
    <source>
        <dbReference type="SAM" id="SignalP"/>
    </source>
</evidence>
<feature type="repeat" description="TPR" evidence="3">
    <location>
        <begin position="190"/>
        <end position="223"/>
    </location>
</feature>
<feature type="repeat" description="TPR" evidence="3">
    <location>
        <begin position="156"/>
        <end position="189"/>
    </location>
</feature>
<dbReference type="Proteomes" id="UP000182800">
    <property type="component" value="Unassembled WGS sequence"/>
</dbReference>
<evidence type="ECO:0000256" key="1">
    <source>
        <dbReference type="ARBA" id="ARBA00022737"/>
    </source>
</evidence>
<evidence type="ECO:0000256" key="4">
    <source>
        <dbReference type="SAM" id="MobiDB-lite"/>
    </source>
</evidence>
<keyword evidence="2 3" id="KW-0802">TPR repeat</keyword>
<feature type="chain" id="PRO_5006146041" evidence="5">
    <location>
        <begin position="20"/>
        <end position="242"/>
    </location>
</feature>
<evidence type="ECO:0000256" key="3">
    <source>
        <dbReference type="PROSITE-ProRule" id="PRU00339"/>
    </source>
</evidence>
<sequence>MRFFSSVTLIAIIVGTALSAGPAARALSEPAMNGKADIRPIQSPSETVPGSDAESQAADDVTGAGREAVAISEALLQRPPARNDATLDDLFVRLGEAEGASEARGVVLMINRRWLRSGSDTADLLMTRARQAMRERDDALAVELLDRVIAMQPDWAEAWNRRAVAFHRLGDPLAAMADIHRTVTLEPRHFAAWAGLGHILREIGDEAGALASYEQALSLHPTMPRLEPLVETLRRELYGLNL</sequence>
<dbReference type="GO" id="GO:0009279">
    <property type="term" value="C:cell outer membrane"/>
    <property type="evidence" value="ECO:0007669"/>
    <property type="project" value="TreeGrafter"/>
</dbReference>
<accession>A0A0P7Y7X5</accession>
<feature type="signal peptide" evidence="5">
    <location>
        <begin position="1"/>
        <end position="19"/>
    </location>
</feature>
<feature type="region of interest" description="Disordered" evidence="4">
    <location>
        <begin position="31"/>
        <end position="63"/>
    </location>
</feature>
<dbReference type="Gene3D" id="1.25.40.10">
    <property type="entry name" value="Tetratricopeptide repeat domain"/>
    <property type="match status" value="1"/>
</dbReference>